<gene>
    <name evidence="1" type="ORF">M413DRAFT_443424</name>
</gene>
<evidence type="ECO:0000313" key="1">
    <source>
        <dbReference type="EMBL" id="KIM43495.1"/>
    </source>
</evidence>
<reference evidence="1 2" key="1">
    <citation type="submission" date="2014-04" db="EMBL/GenBank/DDBJ databases">
        <authorList>
            <consortium name="DOE Joint Genome Institute"/>
            <person name="Kuo A."/>
            <person name="Gay G."/>
            <person name="Dore J."/>
            <person name="Kohler A."/>
            <person name="Nagy L.G."/>
            <person name="Floudas D."/>
            <person name="Copeland A."/>
            <person name="Barry K.W."/>
            <person name="Cichocki N."/>
            <person name="Veneault-Fourrey C."/>
            <person name="LaButti K."/>
            <person name="Lindquist E.A."/>
            <person name="Lipzen A."/>
            <person name="Lundell T."/>
            <person name="Morin E."/>
            <person name="Murat C."/>
            <person name="Sun H."/>
            <person name="Tunlid A."/>
            <person name="Henrissat B."/>
            <person name="Grigoriev I.V."/>
            <person name="Hibbett D.S."/>
            <person name="Martin F."/>
            <person name="Nordberg H.P."/>
            <person name="Cantor M.N."/>
            <person name="Hua S.X."/>
        </authorList>
    </citation>
    <scope>NUCLEOTIDE SEQUENCE [LARGE SCALE GENOMIC DNA]</scope>
    <source>
        <strain evidence="2">h7</strain>
    </source>
</reference>
<keyword evidence="2" id="KW-1185">Reference proteome</keyword>
<proteinExistence type="predicted"/>
<reference evidence="2" key="2">
    <citation type="submission" date="2015-01" db="EMBL/GenBank/DDBJ databases">
        <title>Evolutionary Origins and Diversification of the Mycorrhizal Mutualists.</title>
        <authorList>
            <consortium name="DOE Joint Genome Institute"/>
            <consortium name="Mycorrhizal Genomics Consortium"/>
            <person name="Kohler A."/>
            <person name="Kuo A."/>
            <person name="Nagy L.G."/>
            <person name="Floudas D."/>
            <person name="Copeland A."/>
            <person name="Barry K.W."/>
            <person name="Cichocki N."/>
            <person name="Veneault-Fourrey C."/>
            <person name="LaButti K."/>
            <person name="Lindquist E.A."/>
            <person name="Lipzen A."/>
            <person name="Lundell T."/>
            <person name="Morin E."/>
            <person name="Murat C."/>
            <person name="Riley R."/>
            <person name="Ohm R."/>
            <person name="Sun H."/>
            <person name="Tunlid A."/>
            <person name="Henrissat B."/>
            <person name="Grigoriev I.V."/>
            <person name="Hibbett D.S."/>
            <person name="Martin F."/>
        </authorList>
    </citation>
    <scope>NUCLEOTIDE SEQUENCE [LARGE SCALE GENOMIC DNA]</scope>
    <source>
        <strain evidence="2">h7</strain>
    </source>
</reference>
<dbReference type="EMBL" id="KN831775">
    <property type="protein sequence ID" value="KIM43495.1"/>
    <property type="molecule type" value="Genomic_DNA"/>
</dbReference>
<name>A0A0C3C3M0_HEBCY</name>
<dbReference type="Proteomes" id="UP000053424">
    <property type="component" value="Unassembled WGS sequence"/>
</dbReference>
<dbReference type="HOGENOM" id="CLU_1570831_0_0_1"/>
<dbReference type="AlphaFoldDB" id="A0A0C3C3M0"/>
<accession>A0A0C3C3M0</accession>
<protein>
    <submittedName>
        <fullName evidence="1">Uncharacterized protein</fullName>
    </submittedName>
</protein>
<organism evidence="1 2">
    <name type="scientific">Hebeloma cylindrosporum</name>
    <dbReference type="NCBI Taxonomy" id="76867"/>
    <lineage>
        <taxon>Eukaryota</taxon>
        <taxon>Fungi</taxon>
        <taxon>Dikarya</taxon>
        <taxon>Basidiomycota</taxon>
        <taxon>Agaricomycotina</taxon>
        <taxon>Agaricomycetes</taxon>
        <taxon>Agaricomycetidae</taxon>
        <taxon>Agaricales</taxon>
        <taxon>Agaricineae</taxon>
        <taxon>Hymenogastraceae</taxon>
        <taxon>Hebeloma</taxon>
    </lineage>
</organism>
<evidence type="ECO:0000313" key="2">
    <source>
        <dbReference type="Proteomes" id="UP000053424"/>
    </source>
</evidence>
<sequence length="170" mass="19181">MVKGWNIIYDRLEFTVHPSEQKTRFNLPLDVPMDIEGLHAALPSDWSRNKHVKRISTCSTSGHSLRVTSKIFALAIIFPGDDAGPQCGRGRETHRYRPSSRRISGGHCYVRHLGEELNQDKFADSFPFVKSLLGPGALVVHWYEPGSSLPLPRVPLDLDIYDRVSTRNMA</sequence>